<dbReference type="Pfam" id="PF11279">
    <property type="entry name" value="DUF3080"/>
    <property type="match status" value="1"/>
</dbReference>
<dbReference type="PROSITE" id="PS51257">
    <property type="entry name" value="PROKAR_LIPOPROTEIN"/>
    <property type="match status" value="1"/>
</dbReference>
<sequence length="334" mass="38328">MARWGNLALTLIMSSLLFGCDGNPAEQQWQMYHQQLANDLEQADVERADPINIGDFPERSDRLIDIPETRDSMLNIYALRECQITSLIAARNNQLGRVAPPSQQWLYERALWQRLSDCWNSDVPEQLSDENRTRLQQLTATKTAQLPAVSWNAIFDSSEWVKSFSRASKPLTSTDETAITSQLEAIDYLQQMTDHQFDSEWQQDSSTLENHLKTLQERPLTAEILRALLLASQRLTEANALLARHLAQRGDDATPCLSDWEKQPLEHLSNTAKQWLTAINRLIDAQQVKKPDAIQRYQARWLSLNNSHAPWGQFQQARLEHQALRARFPPCSEN</sequence>
<protein>
    <submittedName>
        <fullName evidence="1">DUF3080 domain-containing protein</fullName>
    </submittedName>
</protein>
<dbReference type="RefSeq" id="WP_113270873.1">
    <property type="nucleotide sequence ID" value="NZ_QNTU01000014.1"/>
</dbReference>
<keyword evidence="2" id="KW-1185">Reference proteome</keyword>
<evidence type="ECO:0000313" key="1">
    <source>
        <dbReference type="EMBL" id="RBI65791.1"/>
    </source>
</evidence>
<accession>A0A365TL60</accession>
<comment type="caution">
    <text evidence="1">The sequence shown here is derived from an EMBL/GenBank/DDBJ whole genome shotgun (WGS) entry which is preliminary data.</text>
</comment>
<dbReference type="EMBL" id="QNTU01000014">
    <property type="protein sequence ID" value="RBI65791.1"/>
    <property type="molecule type" value="Genomic_DNA"/>
</dbReference>
<gene>
    <name evidence="1" type="ORF">DQ400_17055</name>
</gene>
<dbReference type="AlphaFoldDB" id="A0A365TL60"/>
<dbReference type="InterPro" id="IPR021431">
    <property type="entry name" value="DUF3080"/>
</dbReference>
<proteinExistence type="predicted"/>
<dbReference type="Proteomes" id="UP000252204">
    <property type="component" value="Unassembled WGS sequence"/>
</dbReference>
<dbReference type="OrthoDB" id="6997572at2"/>
<organism evidence="1 2">
    <name type="scientific">Vreelandella sulfidaeris</name>
    <dbReference type="NCBI Taxonomy" id="115553"/>
    <lineage>
        <taxon>Bacteria</taxon>
        <taxon>Pseudomonadati</taxon>
        <taxon>Pseudomonadota</taxon>
        <taxon>Gammaproteobacteria</taxon>
        <taxon>Oceanospirillales</taxon>
        <taxon>Halomonadaceae</taxon>
        <taxon>Vreelandella</taxon>
    </lineage>
</organism>
<evidence type="ECO:0000313" key="2">
    <source>
        <dbReference type="Proteomes" id="UP000252204"/>
    </source>
</evidence>
<reference evidence="2" key="1">
    <citation type="submission" date="2018-06" db="EMBL/GenBank/DDBJ databases">
        <title>Whole genome sequencing of four bacterial strains from South Shetland trench revealing bio-synthetic gene clusters.</title>
        <authorList>
            <person name="Abdel-Mageed W.M."/>
            <person name="Lehri B."/>
            <person name="Jarmusch S."/>
            <person name="Miranda K."/>
            <person name="Goodfellow M."/>
            <person name="Jaspars M."/>
            <person name="Karlyshev A.V."/>
        </authorList>
    </citation>
    <scope>NUCLEOTIDE SEQUENCE [LARGE SCALE GENOMIC DNA]</scope>
    <source>
        <strain evidence="2">SST4</strain>
    </source>
</reference>
<name>A0A365TL60_9GAMM</name>